<dbReference type="InterPro" id="IPR005162">
    <property type="entry name" value="Retrotrans_gag_dom"/>
</dbReference>
<proteinExistence type="predicted"/>
<organism evidence="2">
    <name type="scientific">Oryza nivara</name>
    <name type="common">Indian wild rice</name>
    <name type="synonym">Oryza sativa f. spontanea</name>
    <dbReference type="NCBI Taxonomy" id="4536"/>
    <lineage>
        <taxon>Eukaryota</taxon>
        <taxon>Viridiplantae</taxon>
        <taxon>Streptophyta</taxon>
        <taxon>Embryophyta</taxon>
        <taxon>Tracheophyta</taxon>
        <taxon>Spermatophyta</taxon>
        <taxon>Magnoliopsida</taxon>
        <taxon>Liliopsida</taxon>
        <taxon>Poales</taxon>
        <taxon>Poaceae</taxon>
        <taxon>BOP clade</taxon>
        <taxon>Oryzoideae</taxon>
        <taxon>Oryzeae</taxon>
        <taxon>Oryzinae</taxon>
        <taxon>Oryza</taxon>
    </lineage>
</organism>
<evidence type="ECO:0000259" key="1">
    <source>
        <dbReference type="Pfam" id="PF03732"/>
    </source>
</evidence>
<name>A0A679BB43_ORYNI</name>
<dbReference type="EMBL" id="AP018869">
    <property type="protein sequence ID" value="BBF89693.1"/>
    <property type="molecule type" value="Genomic_DNA"/>
</dbReference>
<feature type="domain" description="Retrotransposon gag" evidence="1">
    <location>
        <begin position="168"/>
        <end position="262"/>
    </location>
</feature>
<gene>
    <name evidence="2" type="primary">BBa0001L01.25</name>
</gene>
<sequence length="383" mass="43313">MAHETKLDLLLKKMEENERKRAEAEERTRADLAELKKVVEARLPLVEKRVEEVASVVGSLSTKVENMEGTLLKQGRMEKKPADVKEEQFTPQLSFQIQGMRDPTLNSANNFKFEPIASPGLGSARTNLGSSLPPMTCPQFNGDNPQMWRANCEVYFDVYGIPPSNWVKIATLNFVGNAAFWLQSVRNQLIGVTWYDLCERVCARFTRDRQQALIRQWLRVQQTTSVAEYVEKFDSIMHQLNAYENSAPIEYFVTKFIDGLKEEVRSVILVQRPQDLDTACSLAMLQEEALEGLKAGSYKKSEQMGNYIKLVPRSTSQTTLFSPSPQKVNSSAALEATRAKEDKVASLKAYRKSKGLCFICGEWWGRDHVTPENSLVISELICA</sequence>
<reference evidence="2" key="1">
    <citation type="submission" date="2018-08" db="EMBL/GenBank/DDBJ databases">
        <title>Oryza nivara genomic DNA, chromosome 11, BAC clone:BBa0001L01.</title>
        <authorList>
            <person name="Wu J."/>
            <person name="Kanamori H."/>
        </authorList>
    </citation>
    <scope>NUCLEOTIDE SEQUENCE</scope>
    <source>
        <strain evidence="2">W0106</strain>
    </source>
</reference>
<dbReference type="Pfam" id="PF03732">
    <property type="entry name" value="Retrotrans_gag"/>
    <property type="match status" value="1"/>
</dbReference>
<accession>A0A679BB43</accession>
<evidence type="ECO:0000313" key="2">
    <source>
        <dbReference type="EMBL" id="BBF89693.1"/>
    </source>
</evidence>
<protein>
    <submittedName>
        <fullName evidence="2">Retrotransposon protein-like</fullName>
    </submittedName>
</protein>
<dbReference type="AlphaFoldDB" id="A0A679BB43"/>